<dbReference type="EMBL" id="BAAASD010000007">
    <property type="protein sequence ID" value="GAA2338728.1"/>
    <property type="molecule type" value="Genomic_DNA"/>
</dbReference>
<evidence type="ECO:0000313" key="2">
    <source>
        <dbReference type="Proteomes" id="UP001500253"/>
    </source>
</evidence>
<sequence>MTVGAAEENQRFGEFQSVHFDLPGRSMHTKIDLQDDDLDLDLDLRVSDLAEGTEQFGQGTYTSPSSYAIGTRCPICC</sequence>
<reference evidence="1 2" key="1">
    <citation type="journal article" date="2019" name="Int. J. Syst. Evol. Microbiol.">
        <title>The Global Catalogue of Microorganisms (GCM) 10K type strain sequencing project: providing services to taxonomists for standard genome sequencing and annotation.</title>
        <authorList>
            <consortium name="The Broad Institute Genomics Platform"/>
            <consortium name="The Broad Institute Genome Sequencing Center for Infectious Disease"/>
            <person name="Wu L."/>
            <person name="Ma J."/>
        </authorList>
    </citation>
    <scope>NUCLEOTIDE SEQUENCE [LARGE SCALE GENOMIC DNA]</scope>
    <source>
        <strain evidence="1 2">JCM 4316</strain>
    </source>
</reference>
<proteinExistence type="predicted"/>
<organism evidence="1 2">
    <name type="scientific">Streptomyces cuspidosporus</name>
    <dbReference type="NCBI Taxonomy" id="66882"/>
    <lineage>
        <taxon>Bacteria</taxon>
        <taxon>Bacillati</taxon>
        <taxon>Actinomycetota</taxon>
        <taxon>Actinomycetes</taxon>
        <taxon>Kitasatosporales</taxon>
        <taxon>Streptomycetaceae</taxon>
        <taxon>Streptomyces</taxon>
    </lineage>
</organism>
<comment type="caution">
    <text evidence="1">The sequence shown here is derived from an EMBL/GenBank/DDBJ whole genome shotgun (WGS) entry which is preliminary data.</text>
</comment>
<dbReference type="InterPro" id="IPR031031">
    <property type="entry name" value="Lanti_SCO0268"/>
</dbReference>
<dbReference type="Proteomes" id="UP001500253">
    <property type="component" value="Unassembled WGS sequence"/>
</dbReference>
<dbReference type="NCBIfam" id="TIGR04451">
    <property type="entry name" value="lanti_SCO0268"/>
    <property type="match status" value="1"/>
</dbReference>
<evidence type="ECO:0008006" key="3">
    <source>
        <dbReference type="Google" id="ProtNLM"/>
    </source>
</evidence>
<gene>
    <name evidence="1" type="ORF">GCM10010246_24220</name>
</gene>
<keyword evidence="2" id="KW-1185">Reference proteome</keyword>
<name>A0ABN3FVU0_9ACTN</name>
<accession>A0ABN3FVU0</accession>
<protein>
    <recommendedName>
        <fullName evidence="3">Class II lantibiotic LanA</fullName>
    </recommendedName>
</protein>
<evidence type="ECO:0000313" key="1">
    <source>
        <dbReference type="EMBL" id="GAA2338728.1"/>
    </source>
</evidence>